<dbReference type="Gene3D" id="3.40.30.10">
    <property type="entry name" value="Glutaredoxin"/>
    <property type="match status" value="1"/>
</dbReference>
<dbReference type="eggNOG" id="COG1331">
    <property type="taxonomic scope" value="Bacteria"/>
</dbReference>
<keyword evidence="2" id="KW-0732">Signal</keyword>
<evidence type="ECO:0000256" key="2">
    <source>
        <dbReference type="SAM" id="SignalP"/>
    </source>
</evidence>
<dbReference type="InterPro" id="IPR012336">
    <property type="entry name" value="Thioredoxin-like_fold"/>
</dbReference>
<keyword evidence="5" id="KW-1185">Reference proteome</keyword>
<dbReference type="InterPro" id="IPR036249">
    <property type="entry name" value="Thioredoxin-like_sf"/>
</dbReference>
<evidence type="ECO:0000313" key="5">
    <source>
        <dbReference type="Proteomes" id="UP000004095"/>
    </source>
</evidence>
<feature type="chain" id="PRO_5002641604" description="Thioredoxin-like fold domain-containing protein" evidence="2">
    <location>
        <begin position="23"/>
        <end position="185"/>
    </location>
</feature>
<protein>
    <recommendedName>
        <fullName evidence="3">Thioredoxin-like fold domain-containing protein</fullName>
    </recommendedName>
</protein>
<dbReference type="OrthoDB" id="9811036at2"/>
<organism evidence="4 5">
    <name type="scientific">Microscilla marina ATCC 23134</name>
    <dbReference type="NCBI Taxonomy" id="313606"/>
    <lineage>
        <taxon>Bacteria</taxon>
        <taxon>Pseudomonadati</taxon>
        <taxon>Bacteroidota</taxon>
        <taxon>Cytophagia</taxon>
        <taxon>Cytophagales</taxon>
        <taxon>Microscillaceae</taxon>
        <taxon>Microscilla</taxon>
    </lineage>
</organism>
<evidence type="ECO:0000256" key="1">
    <source>
        <dbReference type="ARBA" id="ARBA00023284"/>
    </source>
</evidence>
<feature type="signal peptide" evidence="2">
    <location>
        <begin position="1"/>
        <end position="22"/>
    </location>
</feature>
<sequence>MMTQKTLFLSLLLILCGNWASAQKKQKDNKVIQWLSFAQLEKAMQQNPRYILIEVETDWCVYCKMLDKATLSKRKVTKVINEYFYAVKLNAEHPQKIRFGGQVYPFMTQGNNQGIQGLTLALKAKSYPTLVVLSPDYQVIHRHNGYIKAKKLAPILEFLGAEAYKTQSWKDFINTYKKKGKNRGK</sequence>
<gene>
    <name evidence="4" type="ORF">M23134_04772</name>
</gene>
<dbReference type="EMBL" id="AAWS01000027">
    <property type="protein sequence ID" value="EAY27083.1"/>
    <property type="molecule type" value="Genomic_DNA"/>
</dbReference>
<dbReference type="PROSITE" id="PS00194">
    <property type="entry name" value="THIOREDOXIN_1"/>
    <property type="match status" value="1"/>
</dbReference>
<dbReference type="Pfam" id="PF13098">
    <property type="entry name" value="Thioredoxin_2"/>
    <property type="match status" value="1"/>
</dbReference>
<feature type="domain" description="Thioredoxin-like fold" evidence="3">
    <location>
        <begin position="46"/>
        <end position="156"/>
    </location>
</feature>
<dbReference type="AlphaFoldDB" id="A1ZRJ3"/>
<keyword evidence="1" id="KW-0676">Redox-active center</keyword>
<accession>A1ZRJ3</accession>
<evidence type="ECO:0000313" key="4">
    <source>
        <dbReference type="EMBL" id="EAY27083.1"/>
    </source>
</evidence>
<dbReference type="SUPFAM" id="SSF52833">
    <property type="entry name" value="Thioredoxin-like"/>
    <property type="match status" value="1"/>
</dbReference>
<reference evidence="4 5" key="1">
    <citation type="submission" date="2007-01" db="EMBL/GenBank/DDBJ databases">
        <authorList>
            <person name="Haygood M."/>
            <person name="Podell S."/>
            <person name="Anderson C."/>
            <person name="Hopkinson B."/>
            <person name="Roe K."/>
            <person name="Barbeau K."/>
            <person name="Gaasterland T."/>
            <person name="Ferriera S."/>
            <person name="Johnson J."/>
            <person name="Kravitz S."/>
            <person name="Beeson K."/>
            <person name="Sutton G."/>
            <person name="Rogers Y.-H."/>
            <person name="Friedman R."/>
            <person name="Frazier M."/>
            <person name="Venter J.C."/>
        </authorList>
    </citation>
    <scope>NUCLEOTIDE SEQUENCE [LARGE SCALE GENOMIC DNA]</scope>
    <source>
        <strain evidence="4 5">ATCC 23134</strain>
    </source>
</reference>
<evidence type="ECO:0000259" key="3">
    <source>
        <dbReference type="Pfam" id="PF13098"/>
    </source>
</evidence>
<dbReference type="InterPro" id="IPR017937">
    <property type="entry name" value="Thioredoxin_CS"/>
</dbReference>
<dbReference type="Proteomes" id="UP000004095">
    <property type="component" value="Unassembled WGS sequence"/>
</dbReference>
<dbReference type="RefSeq" id="WP_004156453.1">
    <property type="nucleotide sequence ID" value="NZ_AAWS01000027.1"/>
</dbReference>
<proteinExistence type="predicted"/>
<name>A1ZRJ3_MICM2</name>
<comment type="caution">
    <text evidence="4">The sequence shown here is derived from an EMBL/GenBank/DDBJ whole genome shotgun (WGS) entry which is preliminary data.</text>
</comment>